<dbReference type="EMBL" id="FZOY01000008">
    <property type="protein sequence ID" value="SNT23741.1"/>
    <property type="molecule type" value="Genomic_DNA"/>
</dbReference>
<gene>
    <name evidence="2" type="ORF">SAMN05421757_108168</name>
</gene>
<keyword evidence="1" id="KW-0812">Transmembrane</keyword>
<keyword evidence="1" id="KW-0472">Membrane</keyword>
<evidence type="ECO:0008006" key="4">
    <source>
        <dbReference type="Google" id="ProtNLM"/>
    </source>
</evidence>
<dbReference type="PIRSF" id="PIRSF016789">
    <property type="entry name" value="DUF454"/>
    <property type="match status" value="1"/>
</dbReference>
<dbReference type="GO" id="GO:0005886">
    <property type="term" value="C:plasma membrane"/>
    <property type="evidence" value="ECO:0007669"/>
    <property type="project" value="TreeGrafter"/>
</dbReference>
<proteinExistence type="predicted"/>
<sequence>MRVLWGAAGAVALGLGAIGVVLPLVPTVPFVLLAAFCFSRSSDRLHDWLVEHKVFGPPIRDWRESGAISRRGKRYASVSIGAVFAVSLVIGLRPALLAIQAAVLSAVLLFIWTRPTGSR</sequence>
<dbReference type="OrthoDB" id="9816293at2"/>
<reference evidence="2 3" key="1">
    <citation type="submission" date="2017-06" db="EMBL/GenBank/DDBJ databases">
        <authorList>
            <person name="Kim H.J."/>
            <person name="Triplett B.A."/>
        </authorList>
    </citation>
    <scope>NUCLEOTIDE SEQUENCE [LARGE SCALE GENOMIC DNA]</scope>
    <source>
        <strain evidence="2 3">DSM 29339</strain>
    </source>
</reference>
<dbReference type="RefSeq" id="WP_089234664.1">
    <property type="nucleotide sequence ID" value="NZ_FZOY01000008.1"/>
</dbReference>
<dbReference type="Proteomes" id="UP000198426">
    <property type="component" value="Unassembled WGS sequence"/>
</dbReference>
<organism evidence="2 3">
    <name type="scientific">Tropicimonas sediminicola</name>
    <dbReference type="NCBI Taxonomy" id="1031541"/>
    <lineage>
        <taxon>Bacteria</taxon>
        <taxon>Pseudomonadati</taxon>
        <taxon>Pseudomonadota</taxon>
        <taxon>Alphaproteobacteria</taxon>
        <taxon>Rhodobacterales</taxon>
        <taxon>Roseobacteraceae</taxon>
        <taxon>Tropicimonas</taxon>
    </lineage>
</organism>
<keyword evidence="3" id="KW-1185">Reference proteome</keyword>
<protein>
    <recommendedName>
        <fullName evidence="4">Inner membrane protein</fullName>
    </recommendedName>
</protein>
<name>A0A239KZV3_9RHOB</name>
<dbReference type="PANTHER" id="PTHR35813:SF1">
    <property type="entry name" value="INNER MEMBRANE PROTEIN YBAN"/>
    <property type="match status" value="1"/>
</dbReference>
<feature type="transmembrane region" description="Helical" evidence="1">
    <location>
        <begin position="97"/>
        <end position="113"/>
    </location>
</feature>
<dbReference type="InterPro" id="IPR007401">
    <property type="entry name" value="DUF454"/>
</dbReference>
<feature type="transmembrane region" description="Helical" evidence="1">
    <location>
        <begin position="75"/>
        <end position="91"/>
    </location>
</feature>
<accession>A0A239KZV3</accession>
<dbReference type="PANTHER" id="PTHR35813">
    <property type="entry name" value="INNER MEMBRANE PROTEIN YBAN"/>
    <property type="match status" value="1"/>
</dbReference>
<keyword evidence="1" id="KW-1133">Transmembrane helix</keyword>
<feature type="transmembrane region" description="Helical" evidence="1">
    <location>
        <begin position="12"/>
        <end position="38"/>
    </location>
</feature>
<dbReference type="AlphaFoldDB" id="A0A239KZV3"/>
<evidence type="ECO:0000256" key="1">
    <source>
        <dbReference type="SAM" id="Phobius"/>
    </source>
</evidence>
<evidence type="ECO:0000313" key="3">
    <source>
        <dbReference type="Proteomes" id="UP000198426"/>
    </source>
</evidence>
<evidence type="ECO:0000313" key="2">
    <source>
        <dbReference type="EMBL" id="SNT23741.1"/>
    </source>
</evidence>
<dbReference type="Pfam" id="PF04304">
    <property type="entry name" value="DUF454"/>
    <property type="match status" value="1"/>
</dbReference>